<dbReference type="EMBL" id="SNRW01001843">
    <property type="protein sequence ID" value="KAA6394807.1"/>
    <property type="molecule type" value="Genomic_DNA"/>
</dbReference>
<comment type="caution">
    <text evidence="2">The sequence shown here is derived from an EMBL/GenBank/DDBJ whole genome shotgun (WGS) entry which is preliminary data.</text>
</comment>
<gene>
    <name evidence="2" type="ORF">EZS28_009664</name>
</gene>
<sequence>MECDDEDVRMKTIVIAMSIIRSEVSSLKEGEKHPYLNKLLEDGTIEKIIKLFRDKSKENIHENIAVTVAFLFKATKMKDDYRKEVIDMLKIMWCLYIEVIKLLAECEDNHDSLLSNDFEKKLFIYEYQAYESLLLSKLFLKYDKFLLNYEDIHASHSSYTVLKLSDGNFDKETIIPNLKQTLIAYAEANHNKQSSKDKDQRYTDLIHELDEINSKDDYESAFAFYEDIMMAVQKLGDPRVHFEPPCLHDINYLLPFGVKLSCDQYKSIESCHIHAKKAVHGYVPSQTRTIDLRGLVILKIKLDGSAIQETDEPAAVTISYWAQENIIPVNSPVLQMNKALNGQFELRPAVKFVMPKNDSFTVQYVDNNMKTNTSLISYFLQSKRNIENISDICEFKSSYAPLNIDALLPISNDDSNKTTFKNIRSRTLWQQSQFTPLNTISDNLGSSSVSSEQYKDLYDMVINRQVEESFAIENKGSSFNLFTMVILPVVSALILMWCFICCCRGKCCCYNCCDCCDDCCCDCLGTCCCDCCEDCCDDCFLNICCCYYICEVCKCCCGSSSSSYSSSSSSSSRSSDSAIYAIVRIQ</sequence>
<proteinExistence type="predicted"/>
<keyword evidence="1" id="KW-0812">Transmembrane</keyword>
<keyword evidence="1" id="KW-1133">Transmembrane helix</keyword>
<accession>A0A5J4WIJ9</accession>
<evidence type="ECO:0000313" key="2">
    <source>
        <dbReference type="EMBL" id="KAA6394807.1"/>
    </source>
</evidence>
<reference evidence="2 3" key="1">
    <citation type="submission" date="2019-03" db="EMBL/GenBank/DDBJ databases">
        <title>Single cell metagenomics reveals metabolic interactions within the superorganism composed of flagellate Streblomastix strix and complex community of Bacteroidetes bacteria on its surface.</title>
        <authorList>
            <person name="Treitli S.C."/>
            <person name="Kolisko M."/>
            <person name="Husnik F."/>
            <person name="Keeling P."/>
            <person name="Hampl V."/>
        </authorList>
    </citation>
    <scope>NUCLEOTIDE SEQUENCE [LARGE SCALE GENOMIC DNA]</scope>
    <source>
        <strain evidence="2">ST1C</strain>
    </source>
</reference>
<evidence type="ECO:0000256" key="1">
    <source>
        <dbReference type="SAM" id="Phobius"/>
    </source>
</evidence>
<dbReference type="AlphaFoldDB" id="A0A5J4WIJ9"/>
<feature type="transmembrane region" description="Helical" evidence="1">
    <location>
        <begin position="479"/>
        <end position="500"/>
    </location>
</feature>
<evidence type="ECO:0000313" key="3">
    <source>
        <dbReference type="Proteomes" id="UP000324800"/>
    </source>
</evidence>
<keyword evidence="1" id="KW-0472">Membrane</keyword>
<name>A0A5J4WIJ9_9EUKA</name>
<dbReference type="Proteomes" id="UP000324800">
    <property type="component" value="Unassembled WGS sequence"/>
</dbReference>
<organism evidence="2 3">
    <name type="scientific">Streblomastix strix</name>
    <dbReference type="NCBI Taxonomy" id="222440"/>
    <lineage>
        <taxon>Eukaryota</taxon>
        <taxon>Metamonada</taxon>
        <taxon>Preaxostyla</taxon>
        <taxon>Oxymonadida</taxon>
        <taxon>Streblomastigidae</taxon>
        <taxon>Streblomastix</taxon>
    </lineage>
</organism>
<protein>
    <submittedName>
        <fullName evidence="2">Uncharacterized protein</fullName>
    </submittedName>
</protein>